<reference evidence="2" key="1">
    <citation type="submission" date="2009-04" db="EMBL/GenBank/DDBJ databases">
        <authorList>
            <person name="Weinstock G."/>
            <person name="Sodergren E."/>
            <person name="Clifton S."/>
            <person name="Fulton L."/>
            <person name="Fulton B."/>
            <person name="Courtney L."/>
            <person name="Fronick C."/>
            <person name="Harrison M."/>
            <person name="Strong C."/>
            <person name="Farmer C."/>
            <person name="Delahaunty K."/>
            <person name="Markovic C."/>
            <person name="Hall O."/>
            <person name="Minx P."/>
            <person name="Tomlinson C."/>
            <person name="Mitreva M."/>
            <person name="Nelson J."/>
            <person name="Hou S."/>
            <person name="Wollam A."/>
            <person name="Pepin K.H."/>
            <person name="Johnson M."/>
            <person name="Bhonagiri V."/>
            <person name="Nash W.E."/>
            <person name="Warren W."/>
            <person name="Chinwalla A."/>
            <person name="Mardis E.R."/>
            <person name="Wilson R.K."/>
        </authorList>
    </citation>
    <scope>NUCLEOTIDE SEQUENCE [LARGE SCALE GENOMIC DNA]</scope>
    <source>
        <strain evidence="2">DSM 14600</strain>
    </source>
</reference>
<keyword evidence="1" id="KW-0812">Transmembrane</keyword>
<dbReference type="eggNOG" id="COG4769">
    <property type="taxonomic scope" value="Bacteria"/>
</dbReference>
<evidence type="ECO:0000256" key="1">
    <source>
        <dbReference type="SAM" id="Phobius"/>
    </source>
</evidence>
<dbReference type="InterPro" id="IPR010898">
    <property type="entry name" value="Hpre_diP_synth_I"/>
</dbReference>
<protein>
    <submittedName>
        <fullName evidence="2">Heptaprenyl diphosphate synthase component I</fullName>
    </submittedName>
</protein>
<keyword evidence="1" id="KW-1133">Transmembrane helix</keyword>
<dbReference type="Proteomes" id="UP000003494">
    <property type="component" value="Unassembled WGS sequence"/>
</dbReference>
<dbReference type="EMBL" id="ACIP02000002">
    <property type="protein sequence ID" value="EEP28410.1"/>
    <property type="molecule type" value="Genomic_DNA"/>
</dbReference>
<dbReference type="InterPro" id="IPR014535">
    <property type="entry name" value="Hpre_diP_synt_I"/>
</dbReference>
<gene>
    <name evidence="2" type="ORF">GCWU000342_01218</name>
</gene>
<evidence type="ECO:0000313" key="2">
    <source>
        <dbReference type="EMBL" id="EEP28410.1"/>
    </source>
</evidence>
<dbReference type="HOGENOM" id="CLU_108933_1_1_9"/>
<accession>C4GBB7</accession>
<proteinExistence type="predicted"/>
<feature type="transmembrane region" description="Helical" evidence="1">
    <location>
        <begin position="32"/>
        <end position="54"/>
    </location>
</feature>
<dbReference type="STRING" id="626523.GCWU000342_01218"/>
<sequence>MGVLLALALVFSYVESLIPFYFGVPGMKLGLTNTVVVLVLYLYGAPMALLISFLRIILSGFMFGNAFSIAYSLAGGLLSFFCMYLARRFLKLRMIGVSVVGGFTHNVGQIFMAVLLVNNYNVLFYLPVLMIAGCLTGVLIGIIAALIHDRIKHIAVLSQTGEV</sequence>
<dbReference type="AlphaFoldDB" id="C4GBB7"/>
<dbReference type="Gene3D" id="1.10.1760.20">
    <property type="match status" value="1"/>
</dbReference>
<keyword evidence="1" id="KW-0472">Membrane</keyword>
<dbReference type="PIRSF" id="PIRSF027391">
    <property type="entry name" value="Hpre_diP_synt_I"/>
    <property type="match status" value="1"/>
</dbReference>
<feature type="transmembrane region" description="Helical" evidence="1">
    <location>
        <begin position="122"/>
        <end position="147"/>
    </location>
</feature>
<comment type="caution">
    <text evidence="2">The sequence shown here is derived from an EMBL/GenBank/DDBJ whole genome shotgun (WGS) entry which is preliminary data.</text>
</comment>
<organism evidence="2 3">
    <name type="scientific">Shuttleworthella satelles DSM 14600</name>
    <dbReference type="NCBI Taxonomy" id="626523"/>
    <lineage>
        <taxon>Bacteria</taxon>
        <taxon>Bacillati</taxon>
        <taxon>Bacillota</taxon>
        <taxon>Clostridia</taxon>
        <taxon>Lachnospirales</taxon>
        <taxon>Lachnospiraceae</taxon>
        <taxon>Shuttleworthella</taxon>
    </lineage>
</organism>
<keyword evidence="3" id="KW-1185">Reference proteome</keyword>
<name>C4GBB7_9FIRM</name>
<dbReference type="Pfam" id="PF07456">
    <property type="entry name" value="Hpre_diP_synt_I"/>
    <property type="match status" value="1"/>
</dbReference>
<evidence type="ECO:0000313" key="3">
    <source>
        <dbReference type="Proteomes" id="UP000003494"/>
    </source>
</evidence>
<feature type="transmembrane region" description="Helical" evidence="1">
    <location>
        <begin position="66"/>
        <end position="86"/>
    </location>
</feature>